<evidence type="ECO:0000313" key="2">
    <source>
        <dbReference type="EMBL" id="MFC5177636.1"/>
    </source>
</evidence>
<comment type="caution">
    <text evidence="2">The sequence shown here is derived from an EMBL/GenBank/DDBJ whole genome shotgun (WGS) entry which is preliminary data.</text>
</comment>
<proteinExistence type="predicted"/>
<gene>
    <name evidence="2" type="ORF">ACFPGP_13210</name>
</gene>
<feature type="chain" id="PRO_5047342943" evidence="1">
    <location>
        <begin position="28"/>
        <end position="151"/>
    </location>
</feature>
<evidence type="ECO:0000313" key="3">
    <source>
        <dbReference type="Proteomes" id="UP001596087"/>
    </source>
</evidence>
<sequence>MSSRIPAFIAGSVVAALVAGGITYATAAGVGDTNLITKSRTFSGVNIDEGSVDYDLIAAYAKCPKGTQVTGGGFQDLTTDGVTFVSMPDPDGKEAWLAVTIASDGQTVSDFTATVTCMGPSGKFPSGAFRTSVSQAPERLADYARERIPAR</sequence>
<keyword evidence="3" id="KW-1185">Reference proteome</keyword>
<organism evidence="2 3">
    <name type="scientific">Nocardioides taihuensis</name>
    <dbReference type="NCBI Taxonomy" id="1835606"/>
    <lineage>
        <taxon>Bacteria</taxon>
        <taxon>Bacillati</taxon>
        <taxon>Actinomycetota</taxon>
        <taxon>Actinomycetes</taxon>
        <taxon>Propionibacteriales</taxon>
        <taxon>Nocardioidaceae</taxon>
        <taxon>Nocardioides</taxon>
    </lineage>
</organism>
<accession>A0ABW0BJY1</accession>
<dbReference type="EMBL" id="JBHSKD010000015">
    <property type="protein sequence ID" value="MFC5177636.1"/>
    <property type="molecule type" value="Genomic_DNA"/>
</dbReference>
<keyword evidence="1" id="KW-0732">Signal</keyword>
<dbReference type="RefSeq" id="WP_378590820.1">
    <property type="nucleotide sequence ID" value="NZ_JBHSKD010000015.1"/>
</dbReference>
<reference evidence="3" key="1">
    <citation type="journal article" date="2019" name="Int. J. Syst. Evol. Microbiol.">
        <title>The Global Catalogue of Microorganisms (GCM) 10K type strain sequencing project: providing services to taxonomists for standard genome sequencing and annotation.</title>
        <authorList>
            <consortium name="The Broad Institute Genomics Platform"/>
            <consortium name="The Broad Institute Genome Sequencing Center for Infectious Disease"/>
            <person name="Wu L."/>
            <person name="Ma J."/>
        </authorList>
    </citation>
    <scope>NUCLEOTIDE SEQUENCE [LARGE SCALE GENOMIC DNA]</scope>
    <source>
        <strain evidence="3">DFY41</strain>
    </source>
</reference>
<evidence type="ECO:0000256" key="1">
    <source>
        <dbReference type="SAM" id="SignalP"/>
    </source>
</evidence>
<dbReference type="Proteomes" id="UP001596087">
    <property type="component" value="Unassembled WGS sequence"/>
</dbReference>
<name>A0ABW0BJY1_9ACTN</name>
<protein>
    <submittedName>
        <fullName evidence="2">Uncharacterized protein</fullName>
    </submittedName>
</protein>
<feature type="signal peptide" evidence="1">
    <location>
        <begin position="1"/>
        <end position="27"/>
    </location>
</feature>